<keyword evidence="2" id="KW-1185">Reference proteome</keyword>
<dbReference type="WBParaSite" id="Gr19_v10_g9514.t1">
    <property type="protein sequence ID" value="Gr19_v10_g9514.t1"/>
    <property type="gene ID" value="Gr19_v10_g9514"/>
</dbReference>
<feature type="region of interest" description="Disordered" evidence="1">
    <location>
        <begin position="132"/>
        <end position="158"/>
    </location>
</feature>
<dbReference type="AlphaFoldDB" id="A0A914IEM4"/>
<dbReference type="Proteomes" id="UP000887572">
    <property type="component" value="Unplaced"/>
</dbReference>
<feature type="compositionally biased region" description="Polar residues" evidence="1">
    <location>
        <begin position="143"/>
        <end position="152"/>
    </location>
</feature>
<name>A0A914IEM4_GLORO</name>
<evidence type="ECO:0000313" key="3">
    <source>
        <dbReference type="WBParaSite" id="Gr19_v10_g9514.t1"/>
    </source>
</evidence>
<organism evidence="2 3">
    <name type="scientific">Globodera rostochiensis</name>
    <name type="common">Golden nematode worm</name>
    <name type="synonym">Heterodera rostochiensis</name>
    <dbReference type="NCBI Taxonomy" id="31243"/>
    <lineage>
        <taxon>Eukaryota</taxon>
        <taxon>Metazoa</taxon>
        <taxon>Ecdysozoa</taxon>
        <taxon>Nematoda</taxon>
        <taxon>Chromadorea</taxon>
        <taxon>Rhabditida</taxon>
        <taxon>Tylenchina</taxon>
        <taxon>Tylenchomorpha</taxon>
        <taxon>Tylenchoidea</taxon>
        <taxon>Heteroderidae</taxon>
        <taxon>Heteroderinae</taxon>
        <taxon>Globodera</taxon>
    </lineage>
</organism>
<proteinExistence type="predicted"/>
<accession>A0A914IEM4</accession>
<protein>
    <submittedName>
        <fullName evidence="3">C3H1-type domain-containing protein</fullName>
    </submittedName>
</protein>
<sequence>MEYFSPTMKMDVFKFENFQIGDELASHLSSWDPFESHPFSLNILNENIEEEPKLSKRFSICERKHSECAKSTDELWKMANSFKGQNMLDFFDMSRSEDTAQKPAFKSLAERRLKFQHDLRWSFDVEDNKKLSREDRVVGRKPQTATSTPTKHSSPEHQHRTFIAQNSPATVQSAKIACVAVSKNEMQTKNVPSSAIRCRAKSIRKRQFVNGIHLKFIKPASQCPDWDKPGHRDQKPGCTMWHPKAPCYFYPNCRLTAELCGFAHPFCGNYGCKCGNGAQSPQLNHLPAQLTTNVTKRKAFKC</sequence>
<evidence type="ECO:0000256" key="1">
    <source>
        <dbReference type="SAM" id="MobiDB-lite"/>
    </source>
</evidence>
<reference evidence="3" key="1">
    <citation type="submission" date="2022-11" db="UniProtKB">
        <authorList>
            <consortium name="WormBaseParasite"/>
        </authorList>
    </citation>
    <scope>IDENTIFICATION</scope>
</reference>
<evidence type="ECO:0000313" key="2">
    <source>
        <dbReference type="Proteomes" id="UP000887572"/>
    </source>
</evidence>